<keyword evidence="7" id="KW-0067">ATP-binding</keyword>
<dbReference type="PROSITE" id="PS50109">
    <property type="entry name" value="HIS_KIN"/>
    <property type="match status" value="1"/>
</dbReference>
<evidence type="ECO:0000313" key="11">
    <source>
        <dbReference type="EMBL" id="MFK2826170.1"/>
    </source>
</evidence>
<evidence type="ECO:0000259" key="10">
    <source>
        <dbReference type="PROSITE" id="PS50109"/>
    </source>
</evidence>
<dbReference type="EC" id="2.7.13.3" evidence="2"/>
<dbReference type="Proteomes" id="UP001619911">
    <property type="component" value="Unassembled WGS sequence"/>
</dbReference>
<comment type="caution">
    <text evidence="11">The sequence shown here is derived from an EMBL/GenBank/DDBJ whole genome shotgun (WGS) entry which is preliminary data.</text>
</comment>
<dbReference type="EMBL" id="JAUIYO010000007">
    <property type="protein sequence ID" value="MFK2826170.1"/>
    <property type="molecule type" value="Genomic_DNA"/>
</dbReference>
<accession>A0ABW8I9K5</accession>
<protein>
    <recommendedName>
        <fullName evidence="2">histidine kinase</fullName>
        <ecNumber evidence="2">2.7.13.3</ecNumber>
    </recommendedName>
</protein>
<evidence type="ECO:0000256" key="8">
    <source>
        <dbReference type="ARBA" id="ARBA00023012"/>
    </source>
</evidence>
<dbReference type="Pfam" id="PF02518">
    <property type="entry name" value="HATPase_c"/>
    <property type="match status" value="1"/>
</dbReference>
<reference evidence="11 12" key="1">
    <citation type="submission" date="2023-07" db="EMBL/GenBank/DDBJ databases">
        <title>Bacillus lucianemedeirus sp. nov, a new species isolated from an immunobiological production facility.</title>
        <authorList>
            <person name="Costa L.V."/>
            <person name="Miranda R.V.S.L."/>
            <person name="Brandao M.L.L."/>
            <person name="Reis C.M.F."/>
            <person name="Frazao A.M."/>
            <person name="Cruz F.V."/>
            <person name="Baio P.V.P."/>
            <person name="Veras J.F.C."/>
            <person name="Ramos J.N."/>
            <person name="Vieira V."/>
        </authorList>
    </citation>
    <scope>NUCLEOTIDE SEQUENCE [LARGE SCALE GENOMIC DNA]</scope>
    <source>
        <strain evidence="11 12">B190/17</strain>
    </source>
</reference>
<gene>
    <name evidence="11" type="ORF">QYG89_10885</name>
</gene>
<dbReference type="SUPFAM" id="SSF55874">
    <property type="entry name" value="ATPase domain of HSP90 chaperone/DNA topoisomerase II/histidine kinase"/>
    <property type="match status" value="1"/>
</dbReference>
<sequence>MLSINKFVNGNSNQFSKVPLVLTALLTAIASEVRVIPFYGEAFRFGLGSITFFLLILIWPSSSFIRTGWVTGLSVVCFRVFEDMVTGAVPFWTSLVDHSPAFLYYFLFALGFHFIKIETYKTIPLLLGALAAGLEVIGNSAEYLLRCWLLNYTGLDFGEWILLCGVALLRSYFVVGVYSSITISEQKKQMQEMLTVGSELYVESLYLQKSMDNIERITASSYDLYRKLKKENLRELSSQALGISQEIHEVKKDSQRILSGLSKISAHKKNEVIFLSDVLAFVVAANENYSELLKKNITFHSSISIDFETNQQIPLLALLNNLTANAIEAIEKKGCITLSIFEEAECTSFIVKDSGKGIPADDRSFIYEPGYTTKYNDQGVAATGIGLSHVRDVVHHLQGCIGIESSVEGTCFTIRIPTTNIKKGVTENCATLL</sequence>
<dbReference type="RefSeq" id="WP_404317164.1">
    <property type="nucleotide sequence ID" value="NZ_JAUIYO010000007.1"/>
</dbReference>
<keyword evidence="5" id="KW-0547">Nucleotide-binding</keyword>
<dbReference type="InterPro" id="IPR003594">
    <property type="entry name" value="HATPase_dom"/>
</dbReference>
<evidence type="ECO:0000256" key="3">
    <source>
        <dbReference type="ARBA" id="ARBA00022553"/>
    </source>
</evidence>
<name>A0ABW8I9K5_9BACI</name>
<feature type="transmembrane region" description="Helical" evidence="9">
    <location>
        <begin position="52"/>
        <end position="81"/>
    </location>
</feature>
<evidence type="ECO:0000313" key="12">
    <source>
        <dbReference type="Proteomes" id="UP001619911"/>
    </source>
</evidence>
<evidence type="ECO:0000256" key="1">
    <source>
        <dbReference type="ARBA" id="ARBA00000085"/>
    </source>
</evidence>
<keyword evidence="8" id="KW-0902">Two-component regulatory system</keyword>
<evidence type="ECO:0000256" key="7">
    <source>
        <dbReference type="ARBA" id="ARBA00022840"/>
    </source>
</evidence>
<evidence type="ECO:0000256" key="6">
    <source>
        <dbReference type="ARBA" id="ARBA00022777"/>
    </source>
</evidence>
<dbReference type="CDD" id="cd00075">
    <property type="entry name" value="HATPase"/>
    <property type="match status" value="1"/>
</dbReference>
<evidence type="ECO:0000256" key="5">
    <source>
        <dbReference type="ARBA" id="ARBA00022741"/>
    </source>
</evidence>
<feature type="transmembrane region" description="Helical" evidence="9">
    <location>
        <begin position="160"/>
        <end position="181"/>
    </location>
</feature>
<comment type="catalytic activity">
    <reaction evidence="1">
        <text>ATP + protein L-histidine = ADP + protein N-phospho-L-histidine.</text>
        <dbReference type="EC" id="2.7.13.3"/>
    </reaction>
</comment>
<dbReference type="InterPro" id="IPR036890">
    <property type="entry name" value="HATPase_C_sf"/>
</dbReference>
<dbReference type="PANTHER" id="PTHR43547">
    <property type="entry name" value="TWO-COMPONENT HISTIDINE KINASE"/>
    <property type="match status" value="1"/>
</dbReference>
<evidence type="ECO:0000256" key="9">
    <source>
        <dbReference type="SAM" id="Phobius"/>
    </source>
</evidence>
<keyword evidence="6 11" id="KW-0418">Kinase</keyword>
<dbReference type="InterPro" id="IPR005467">
    <property type="entry name" value="His_kinase_dom"/>
</dbReference>
<keyword evidence="9" id="KW-0472">Membrane</keyword>
<proteinExistence type="predicted"/>
<keyword evidence="9" id="KW-1133">Transmembrane helix</keyword>
<dbReference type="PRINTS" id="PR00344">
    <property type="entry name" value="BCTRLSENSOR"/>
</dbReference>
<dbReference type="PANTHER" id="PTHR43547:SF2">
    <property type="entry name" value="HYBRID SIGNAL TRANSDUCTION HISTIDINE KINASE C"/>
    <property type="match status" value="1"/>
</dbReference>
<feature type="domain" description="Histidine kinase" evidence="10">
    <location>
        <begin position="315"/>
        <end position="420"/>
    </location>
</feature>
<dbReference type="Gene3D" id="3.30.565.10">
    <property type="entry name" value="Histidine kinase-like ATPase, C-terminal domain"/>
    <property type="match status" value="1"/>
</dbReference>
<dbReference type="GO" id="GO:0016301">
    <property type="term" value="F:kinase activity"/>
    <property type="evidence" value="ECO:0007669"/>
    <property type="project" value="UniProtKB-KW"/>
</dbReference>
<evidence type="ECO:0000256" key="4">
    <source>
        <dbReference type="ARBA" id="ARBA00022679"/>
    </source>
</evidence>
<dbReference type="SMART" id="SM00387">
    <property type="entry name" value="HATPase_c"/>
    <property type="match status" value="1"/>
</dbReference>
<keyword evidence="3" id="KW-0597">Phosphoprotein</keyword>
<dbReference type="InterPro" id="IPR004358">
    <property type="entry name" value="Sig_transdc_His_kin-like_C"/>
</dbReference>
<keyword evidence="9" id="KW-0812">Transmembrane</keyword>
<keyword evidence="4" id="KW-0808">Transferase</keyword>
<evidence type="ECO:0000256" key="2">
    <source>
        <dbReference type="ARBA" id="ARBA00012438"/>
    </source>
</evidence>
<organism evidence="11 12">
    <name type="scientific">Bacillus lumedeiriae</name>
    <dbReference type="NCBI Taxonomy" id="3058829"/>
    <lineage>
        <taxon>Bacteria</taxon>
        <taxon>Bacillati</taxon>
        <taxon>Bacillota</taxon>
        <taxon>Bacilli</taxon>
        <taxon>Bacillales</taxon>
        <taxon>Bacillaceae</taxon>
        <taxon>Bacillus</taxon>
    </lineage>
</organism>
<feature type="transmembrane region" description="Helical" evidence="9">
    <location>
        <begin position="124"/>
        <end position="145"/>
    </location>
</feature>
<keyword evidence="12" id="KW-1185">Reference proteome</keyword>